<feature type="domain" description="Aminotransferase class I/classII large" evidence="2">
    <location>
        <begin position="47"/>
        <end position="410"/>
    </location>
</feature>
<dbReference type="InterPro" id="IPR050478">
    <property type="entry name" value="Ethylene_sulfur-biosynth"/>
</dbReference>
<dbReference type="PANTHER" id="PTHR43795">
    <property type="entry name" value="BIFUNCTIONAL ASPARTATE AMINOTRANSFERASE AND GLUTAMATE/ASPARTATE-PREPHENATE AMINOTRANSFERASE-RELATED"/>
    <property type="match status" value="1"/>
</dbReference>
<evidence type="ECO:0000313" key="3">
    <source>
        <dbReference type="EMBL" id="OWF41550.1"/>
    </source>
</evidence>
<keyword evidence="4" id="KW-1185">Reference proteome</keyword>
<dbReference type="InterPro" id="IPR004839">
    <property type="entry name" value="Aminotransferase_I/II_large"/>
</dbReference>
<dbReference type="GO" id="GO:0006520">
    <property type="term" value="P:amino acid metabolic process"/>
    <property type="evidence" value="ECO:0007669"/>
    <property type="project" value="TreeGrafter"/>
</dbReference>
<comment type="caution">
    <text evidence="3">The sequence shown here is derived from an EMBL/GenBank/DDBJ whole genome shotgun (WGS) entry which is preliminary data.</text>
</comment>
<dbReference type="Gene3D" id="3.90.1150.10">
    <property type="entry name" value="Aspartate Aminotransferase, domain 1"/>
    <property type="match status" value="1"/>
</dbReference>
<proteinExistence type="predicted"/>
<evidence type="ECO:0000256" key="1">
    <source>
        <dbReference type="ARBA" id="ARBA00022898"/>
    </source>
</evidence>
<evidence type="ECO:0000313" key="4">
    <source>
        <dbReference type="Proteomes" id="UP000242188"/>
    </source>
</evidence>
<dbReference type="InterPro" id="IPR015424">
    <property type="entry name" value="PyrdxlP-dep_Trfase"/>
</dbReference>
<dbReference type="PANTHER" id="PTHR43795:SF39">
    <property type="entry name" value="AMINOTRANSFERASE CLASS I_CLASSII DOMAIN-CONTAINING PROTEIN"/>
    <property type="match status" value="1"/>
</dbReference>
<accession>A0A210PYI1</accession>
<sequence>MAELLSKRANRALDIPEFLVRYLLEVSANSYDPTDHPNGIVNLGTIENKTCEDIWLKKVEELAPLIAEKSSLYYYNLTGFEILRQNIGKFLATKFGLPEPLDPQKIVLLDGVTAVLNAIALSIADEGDAILCPIPTYGRILNDIEEVAGARFYKVPMFKECGTGDAAELQISAIEEYYNKAVDEGLTVKGVILCNPQNPTGKVYSKGDIFSLLDFCASKKIHAVIDEIYALSCYDKPQFTSVLQCEIPDPSRTHFLWGFSKDLSLSGFRCGMIYSENTRLLDYVRKVSMFCSIPAPVQIILNAIISDTEWLDTVYFPTYQKRQRQHFEIASDGLEKIGIPFYRGTAGSYIWMNLTKYLPHKTSEEELALFHKFLQGGVYLCPGKEMFSPFPGWFRLTFTTYKDHVKEGLKRMEKVLSTLLIPKSTL</sequence>
<dbReference type="Gene3D" id="3.40.640.10">
    <property type="entry name" value="Type I PLP-dependent aspartate aminotransferase-like (Major domain)"/>
    <property type="match status" value="1"/>
</dbReference>
<dbReference type="Pfam" id="PF00155">
    <property type="entry name" value="Aminotran_1_2"/>
    <property type="match status" value="1"/>
</dbReference>
<dbReference type="SUPFAM" id="SSF53383">
    <property type="entry name" value="PLP-dependent transferases"/>
    <property type="match status" value="1"/>
</dbReference>
<dbReference type="InterPro" id="IPR015421">
    <property type="entry name" value="PyrdxlP-dep_Trfase_major"/>
</dbReference>
<dbReference type="STRING" id="6573.A0A210PYI1"/>
<dbReference type="GO" id="GO:0030170">
    <property type="term" value="F:pyridoxal phosphate binding"/>
    <property type="evidence" value="ECO:0007669"/>
    <property type="project" value="InterPro"/>
</dbReference>
<dbReference type="InterPro" id="IPR015422">
    <property type="entry name" value="PyrdxlP-dep_Trfase_small"/>
</dbReference>
<dbReference type="CDD" id="cd00609">
    <property type="entry name" value="AAT_like"/>
    <property type="match status" value="1"/>
</dbReference>
<dbReference type="PRINTS" id="PR00753">
    <property type="entry name" value="ACCSYNTHASE"/>
</dbReference>
<dbReference type="GO" id="GO:0008483">
    <property type="term" value="F:transaminase activity"/>
    <property type="evidence" value="ECO:0007669"/>
    <property type="project" value="TreeGrafter"/>
</dbReference>
<keyword evidence="1" id="KW-0663">Pyridoxal phosphate</keyword>
<organism evidence="3 4">
    <name type="scientific">Mizuhopecten yessoensis</name>
    <name type="common">Japanese scallop</name>
    <name type="synonym">Patinopecten yessoensis</name>
    <dbReference type="NCBI Taxonomy" id="6573"/>
    <lineage>
        <taxon>Eukaryota</taxon>
        <taxon>Metazoa</taxon>
        <taxon>Spiralia</taxon>
        <taxon>Lophotrochozoa</taxon>
        <taxon>Mollusca</taxon>
        <taxon>Bivalvia</taxon>
        <taxon>Autobranchia</taxon>
        <taxon>Pteriomorphia</taxon>
        <taxon>Pectinida</taxon>
        <taxon>Pectinoidea</taxon>
        <taxon>Pectinidae</taxon>
        <taxon>Mizuhopecten</taxon>
    </lineage>
</organism>
<protein>
    <submittedName>
        <fullName evidence="3">1-aminocyclopropane-1-carboxylate synthase-like protein 1</fullName>
    </submittedName>
</protein>
<evidence type="ECO:0000259" key="2">
    <source>
        <dbReference type="Pfam" id="PF00155"/>
    </source>
</evidence>
<dbReference type="AlphaFoldDB" id="A0A210PYI1"/>
<dbReference type="OrthoDB" id="691673at2759"/>
<dbReference type="EMBL" id="NEDP02005383">
    <property type="protein sequence ID" value="OWF41550.1"/>
    <property type="molecule type" value="Genomic_DNA"/>
</dbReference>
<reference evidence="3 4" key="1">
    <citation type="journal article" date="2017" name="Nat. Ecol. Evol.">
        <title>Scallop genome provides insights into evolution of bilaterian karyotype and development.</title>
        <authorList>
            <person name="Wang S."/>
            <person name="Zhang J."/>
            <person name="Jiao W."/>
            <person name="Li J."/>
            <person name="Xun X."/>
            <person name="Sun Y."/>
            <person name="Guo X."/>
            <person name="Huan P."/>
            <person name="Dong B."/>
            <person name="Zhang L."/>
            <person name="Hu X."/>
            <person name="Sun X."/>
            <person name="Wang J."/>
            <person name="Zhao C."/>
            <person name="Wang Y."/>
            <person name="Wang D."/>
            <person name="Huang X."/>
            <person name="Wang R."/>
            <person name="Lv J."/>
            <person name="Li Y."/>
            <person name="Zhang Z."/>
            <person name="Liu B."/>
            <person name="Lu W."/>
            <person name="Hui Y."/>
            <person name="Liang J."/>
            <person name="Zhou Z."/>
            <person name="Hou R."/>
            <person name="Li X."/>
            <person name="Liu Y."/>
            <person name="Li H."/>
            <person name="Ning X."/>
            <person name="Lin Y."/>
            <person name="Zhao L."/>
            <person name="Xing Q."/>
            <person name="Dou J."/>
            <person name="Li Y."/>
            <person name="Mao J."/>
            <person name="Guo H."/>
            <person name="Dou H."/>
            <person name="Li T."/>
            <person name="Mu C."/>
            <person name="Jiang W."/>
            <person name="Fu Q."/>
            <person name="Fu X."/>
            <person name="Miao Y."/>
            <person name="Liu J."/>
            <person name="Yu Q."/>
            <person name="Li R."/>
            <person name="Liao H."/>
            <person name="Li X."/>
            <person name="Kong Y."/>
            <person name="Jiang Z."/>
            <person name="Chourrout D."/>
            <person name="Li R."/>
            <person name="Bao Z."/>
        </authorList>
    </citation>
    <scope>NUCLEOTIDE SEQUENCE [LARGE SCALE GENOMIC DNA]</scope>
    <source>
        <strain evidence="3 4">PY_sf001</strain>
    </source>
</reference>
<dbReference type="Proteomes" id="UP000242188">
    <property type="component" value="Unassembled WGS sequence"/>
</dbReference>
<name>A0A210PYI1_MIZYE</name>
<gene>
    <name evidence="3" type="ORF">KP79_PYT11864</name>
</gene>